<feature type="transmembrane region" description="Helical" evidence="7">
    <location>
        <begin position="227"/>
        <end position="248"/>
    </location>
</feature>
<dbReference type="GeneID" id="31508089"/>
<dbReference type="InterPro" id="IPR035906">
    <property type="entry name" value="MetI-like_sf"/>
</dbReference>
<evidence type="ECO:0000256" key="6">
    <source>
        <dbReference type="ARBA" id="ARBA00023136"/>
    </source>
</evidence>
<feature type="transmembrane region" description="Helical" evidence="7">
    <location>
        <begin position="120"/>
        <end position="143"/>
    </location>
</feature>
<dbReference type="Proteomes" id="UP000076372">
    <property type="component" value="Chromosome"/>
</dbReference>
<feature type="transmembrane region" description="Helical" evidence="7">
    <location>
        <begin position="21"/>
        <end position="44"/>
    </location>
</feature>
<evidence type="ECO:0000256" key="3">
    <source>
        <dbReference type="ARBA" id="ARBA00022475"/>
    </source>
</evidence>
<dbReference type="RefSeq" id="WP_013955024.1">
    <property type="nucleotide sequence ID" value="NZ_CP007589.1"/>
</dbReference>
<proteinExistence type="predicted"/>
<dbReference type="SUPFAM" id="SSF161098">
    <property type="entry name" value="MetI-like"/>
    <property type="match status" value="1"/>
</dbReference>
<keyword evidence="3" id="KW-1003">Cell membrane</keyword>
<evidence type="ECO:0000313" key="10">
    <source>
        <dbReference type="Proteomes" id="UP000076372"/>
    </source>
</evidence>
<dbReference type="EMBL" id="CP058496">
    <property type="protein sequence ID" value="QQH50075.1"/>
    <property type="molecule type" value="Genomic_DNA"/>
</dbReference>
<feature type="transmembrane region" description="Helical" evidence="7">
    <location>
        <begin position="171"/>
        <end position="194"/>
    </location>
</feature>
<sequence>MMKAIEFMHNSESKKQKVWTVSKITLMLLPLLLFILVFTLVPILHTFVKSLKAPISIHDRTRYNYNFNNYNNILSDPNFKHAVLNSTLVLFFGSGISLVLSLIFALVVNSLISKFTQRAFLTILFSQFFISGFAIGIAFTMFFGNKNLFFYILGKSEYTFTASSNKKLPIWLYYSIFQIWRSLPFNLILFASAISRADLKYKKLMLNDNLTILQKFRYVYMPEISKVLFSILFTNFIFSTLLLPQALLEPTFDIDINYAHTLTSYTIKFLGFGANNPTLRYEKGYASAFFSFSYLVLLLCILQLLRISTIKAIYRRISKLIAKTRSKKYVK</sequence>
<evidence type="ECO:0000313" key="8">
    <source>
        <dbReference type="EMBL" id="AMW25898.1"/>
    </source>
</evidence>
<evidence type="ECO:0000256" key="1">
    <source>
        <dbReference type="ARBA" id="ARBA00004651"/>
    </source>
</evidence>
<dbReference type="Proteomes" id="UP000596039">
    <property type="component" value="Chromosome"/>
</dbReference>
<evidence type="ECO:0000313" key="9">
    <source>
        <dbReference type="EMBL" id="QQH50075.1"/>
    </source>
</evidence>
<keyword evidence="6 7" id="KW-0472">Membrane</keyword>
<dbReference type="EMBL" id="CP007590">
    <property type="protein sequence ID" value="AMW25898.1"/>
    <property type="molecule type" value="Genomic_DNA"/>
</dbReference>
<keyword evidence="4 7" id="KW-0812">Transmembrane</keyword>
<accession>A0A7U3DIT6</accession>
<keyword evidence="2" id="KW-0813">Transport</keyword>
<evidence type="ECO:0000256" key="5">
    <source>
        <dbReference type="ARBA" id="ARBA00022989"/>
    </source>
</evidence>
<evidence type="ECO:0000256" key="7">
    <source>
        <dbReference type="SAM" id="Phobius"/>
    </source>
</evidence>
<feature type="transmembrane region" description="Helical" evidence="7">
    <location>
        <begin position="88"/>
        <end position="108"/>
    </location>
</feature>
<reference evidence="9" key="3">
    <citation type="submission" date="2021-04" db="EMBL/GenBank/DDBJ databases">
        <authorList>
            <person name="Vereecke N."/>
            <person name="Bokma J."/>
        </authorList>
    </citation>
    <scope>NUCLEOTIDE SEQUENCE</scope>
    <source>
        <strain evidence="9">Mb222</strain>
    </source>
</reference>
<dbReference type="PANTHER" id="PTHR30193:SF37">
    <property type="entry name" value="INNER MEMBRANE ABC TRANSPORTER PERMEASE PROTEIN YCJO"/>
    <property type="match status" value="1"/>
</dbReference>
<name>A0A7U3DIT6_MYCBV</name>
<reference evidence="9 11" key="2">
    <citation type="journal article" date="2020" name="Vet. Res.">
        <title>Phylogenomic analysis of Mycoplasma bovis from Belgian veal, dairy and beef herds.</title>
        <authorList>
            <person name="Bokma J."/>
            <person name="Vereecke N."/>
            <person name="De Bleecker K."/>
            <person name="Callens J."/>
            <person name="Ribbens S."/>
            <person name="Nauwynck H."/>
            <person name="Haesebrouck F."/>
            <person name="Theuns S."/>
            <person name="Boyen F."/>
            <person name="Pardon B."/>
        </authorList>
    </citation>
    <scope>NUCLEOTIDE SEQUENCE [LARGE SCALE GENOMIC DNA]</scope>
    <source>
        <strain evidence="9 11">Mb222</strain>
    </source>
</reference>
<keyword evidence="5 7" id="KW-1133">Transmembrane helix</keyword>
<evidence type="ECO:0000313" key="11">
    <source>
        <dbReference type="Proteomes" id="UP000596039"/>
    </source>
</evidence>
<organism evidence="8 10">
    <name type="scientific">Mycoplasmopsis bovis</name>
    <name type="common">Mycoplasma bovis</name>
    <dbReference type="NCBI Taxonomy" id="28903"/>
    <lineage>
        <taxon>Bacteria</taxon>
        <taxon>Bacillati</taxon>
        <taxon>Mycoplasmatota</taxon>
        <taxon>Mycoplasmoidales</taxon>
        <taxon>Metamycoplasmataceae</taxon>
        <taxon>Mycoplasmopsis</taxon>
    </lineage>
</organism>
<dbReference type="InterPro" id="IPR051393">
    <property type="entry name" value="ABC_transporter_permease"/>
</dbReference>
<protein>
    <submittedName>
        <fullName evidence="8">Glycerol ABC transporter permease</fullName>
    </submittedName>
    <submittedName>
        <fullName evidence="9">Sugar ABC transporter permease</fullName>
    </submittedName>
</protein>
<evidence type="ECO:0000256" key="4">
    <source>
        <dbReference type="ARBA" id="ARBA00022692"/>
    </source>
</evidence>
<keyword evidence="11" id="KW-1185">Reference proteome</keyword>
<feature type="transmembrane region" description="Helical" evidence="7">
    <location>
        <begin position="285"/>
        <end position="305"/>
    </location>
</feature>
<dbReference type="GO" id="GO:0005886">
    <property type="term" value="C:plasma membrane"/>
    <property type="evidence" value="ECO:0007669"/>
    <property type="project" value="UniProtKB-SubCell"/>
</dbReference>
<comment type="subcellular location">
    <subcellularLocation>
        <location evidence="1">Cell membrane</location>
        <topology evidence="1">Multi-pass membrane protein</topology>
    </subcellularLocation>
</comment>
<dbReference type="Gene3D" id="1.10.3720.10">
    <property type="entry name" value="MetI-like"/>
    <property type="match status" value="1"/>
</dbReference>
<gene>
    <name evidence="8" type="ORF">BC94_0656</name>
    <name evidence="9" type="ORF">HYD69_03435</name>
</gene>
<evidence type="ECO:0000256" key="2">
    <source>
        <dbReference type="ARBA" id="ARBA00022448"/>
    </source>
</evidence>
<dbReference type="PANTHER" id="PTHR30193">
    <property type="entry name" value="ABC TRANSPORTER PERMEASE PROTEIN"/>
    <property type="match status" value="1"/>
</dbReference>
<dbReference type="AlphaFoldDB" id="A0A7U3DIT6"/>
<reference evidence="8 10" key="1">
    <citation type="submission" date="2014-04" db="EMBL/GenBank/DDBJ databases">
        <title>Complete genome sequence of Mycoplasma bovis attenuated strain P150.</title>
        <authorList>
            <person name="Qi J."/>
            <person name="Guo A."/>
        </authorList>
    </citation>
    <scope>NUCLEOTIDE SEQUENCE [LARGE SCALE GENOMIC DNA]</scope>
    <source>
        <strain evidence="8 10">HB0801-P150</strain>
    </source>
</reference>